<accession>A0A4Y7KZG8</accession>
<feature type="compositionally biased region" description="Polar residues" evidence="1">
    <location>
        <begin position="62"/>
        <end position="72"/>
    </location>
</feature>
<sequence length="123" mass="13347">MKPKISPRWEKVRAMFPTMTPPMLVYCVFSWVVPHSFGVRSRSKFATSSGTIEEEGETHGSQVASSGINIQDSPMARTEKFGEQTSSRKRRNTGAHGGPGAQHFEDQAPVTPTPIGSSGSLIV</sequence>
<keyword evidence="3" id="KW-1185">Reference proteome</keyword>
<dbReference type="Proteomes" id="UP000316621">
    <property type="component" value="Chromosome 9"/>
</dbReference>
<dbReference type="EMBL" id="CM010723">
    <property type="protein sequence ID" value="RZC77491.1"/>
    <property type="molecule type" value="Genomic_DNA"/>
</dbReference>
<feature type="compositionally biased region" description="Polar residues" evidence="1">
    <location>
        <begin position="114"/>
        <end position="123"/>
    </location>
</feature>
<dbReference type="Gramene" id="RZC77491">
    <property type="protein sequence ID" value="RZC77491"/>
    <property type="gene ID" value="C5167_001862"/>
</dbReference>
<reference evidence="2 3" key="1">
    <citation type="journal article" date="2018" name="Science">
        <title>The opium poppy genome and morphinan production.</title>
        <authorList>
            <person name="Guo L."/>
            <person name="Winzer T."/>
            <person name="Yang X."/>
            <person name="Li Y."/>
            <person name="Ning Z."/>
            <person name="He Z."/>
            <person name="Teodor R."/>
            <person name="Lu Y."/>
            <person name="Bowser T.A."/>
            <person name="Graham I.A."/>
            <person name="Ye K."/>
        </authorList>
    </citation>
    <scope>NUCLEOTIDE SEQUENCE [LARGE SCALE GENOMIC DNA]</scope>
    <source>
        <strain evidence="3">cv. HN1</strain>
        <tissue evidence="2">Leaves</tissue>
    </source>
</reference>
<proteinExistence type="predicted"/>
<organism evidence="2 3">
    <name type="scientific">Papaver somniferum</name>
    <name type="common">Opium poppy</name>
    <dbReference type="NCBI Taxonomy" id="3469"/>
    <lineage>
        <taxon>Eukaryota</taxon>
        <taxon>Viridiplantae</taxon>
        <taxon>Streptophyta</taxon>
        <taxon>Embryophyta</taxon>
        <taxon>Tracheophyta</taxon>
        <taxon>Spermatophyta</taxon>
        <taxon>Magnoliopsida</taxon>
        <taxon>Ranunculales</taxon>
        <taxon>Papaveraceae</taxon>
        <taxon>Papaveroideae</taxon>
        <taxon>Papaver</taxon>
    </lineage>
</organism>
<gene>
    <name evidence="2" type="ORF">C5167_001862</name>
</gene>
<feature type="region of interest" description="Disordered" evidence="1">
    <location>
        <begin position="43"/>
        <end position="123"/>
    </location>
</feature>
<name>A0A4Y7KZG8_PAPSO</name>
<dbReference type="AlphaFoldDB" id="A0A4Y7KZG8"/>
<protein>
    <submittedName>
        <fullName evidence="2">Uncharacterized protein</fullName>
    </submittedName>
</protein>
<evidence type="ECO:0000256" key="1">
    <source>
        <dbReference type="SAM" id="MobiDB-lite"/>
    </source>
</evidence>
<evidence type="ECO:0000313" key="2">
    <source>
        <dbReference type="EMBL" id="RZC77491.1"/>
    </source>
</evidence>
<evidence type="ECO:0000313" key="3">
    <source>
        <dbReference type="Proteomes" id="UP000316621"/>
    </source>
</evidence>